<dbReference type="AlphaFoldDB" id="A0A392W785"/>
<sequence length="64" mass="7002">SITFLKSLALTVPSGETAMLYFFPVRSSTTVSVPLILDGGEIPEEAERWRGWRCAAEVVEDGSK</sequence>
<organism evidence="1 2">
    <name type="scientific">Trifolium medium</name>
    <dbReference type="NCBI Taxonomy" id="97028"/>
    <lineage>
        <taxon>Eukaryota</taxon>
        <taxon>Viridiplantae</taxon>
        <taxon>Streptophyta</taxon>
        <taxon>Embryophyta</taxon>
        <taxon>Tracheophyta</taxon>
        <taxon>Spermatophyta</taxon>
        <taxon>Magnoliopsida</taxon>
        <taxon>eudicotyledons</taxon>
        <taxon>Gunneridae</taxon>
        <taxon>Pentapetalae</taxon>
        <taxon>rosids</taxon>
        <taxon>fabids</taxon>
        <taxon>Fabales</taxon>
        <taxon>Fabaceae</taxon>
        <taxon>Papilionoideae</taxon>
        <taxon>50 kb inversion clade</taxon>
        <taxon>NPAAA clade</taxon>
        <taxon>Hologalegina</taxon>
        <taxon>IRL clade</taxon>
        <taxon>Trifolieae</taxon>
        <taxon>Trifolium</taxon>
    </lineage>
</organism>
<comment type="caution">
    <text evidence="1">The sequence shown here is derived from an EMBL/GenBank/DDBJ whole genome shotgun (WGS) entry which is preliminary data.</text>
</comment>
<reference evidence="1 2" key="1">
    <citation type="journal article" date="2018" name="Front. Plant Sci.">
        <title>Red Clover (Trifolium pratense) and Zigzag Clover (T. medium) - A Picture of Genomic Similarities and Differences.</title>
        <authorList>
            <person name="Dluhosova J."/>
            <person name="Istvanek J."/>
            <person name="Nedelnik J."/>
            <person name="Repkova J."/>
        </authorList>
    </citation>
    <scope>NUCLEOTIDE SEQUENCE [LARGE SCALE GENOMIC DNA]</scope>
    <source>
        <strain evidence="2">cv. 10/8</strain>
        <tissue evidence="1">Leaf</tissue>
    </source>
</reference>
<dbReference type="Proteomes" id="UP000265520">
    <property type="component" value="Unassembled WGS sequence"/>
</dbReference>
<evidence type="ECO:0000313" key="1">
    <source>
        <dbReference type="EMBL" id="MCI95633.1"/>
    </source>
</evidence>
<name>A0A392W785_9FABA</name>
<feature type="non-terminal residue" evidence="1">
    <location>
        <position position="1"/>
    </location>
</feature>
<protein>
    <submittedName>
        <fullName evidence="1">Uncharacterized protein</fullName>
    </submittedName>
</protein>
<dbReference type="EMBL" id="LXQA011392588">
    <property type="protein sequence ID" value="MCI95633.1"/>
    <property type="molecule type" value="Genomic_DNA"/>
</dbReference>
<keyword evidence="2" id="KW-1185">Reference proteome</keyword>
<proteinExistence type="predicted"/>
<accession>A0A392W785</accession>
<evidence type="ECO:0000313" key="2">
    <source>
        <dbReference type="Proteomes" id="UP000265520"/>
    </source>
</evidence>